<evidence type="ECO:0000259" key="1">
    <source>
        <dbReference type="PROSITE" id="PS50844"/>
    </source>
</evidence>
<dbReference type="InterPro" id="IPR006190">
    <property type="entry name" value="SAF_AFP_Neu5Ac"/>
</dbReference>
<dbReference type="Pfam" id="PF02348">
    <property type="entry name" value="CTP_transf_3"/>
    <property type="match status" value="1"/>
</dbReference>
<dbReference type="Pfam" id="PF08666">
    <property type="entry name" value="SAF"/>
    <property type="match status" value="1"/>
</dbReference>
<dbReference type="Gene3D" id="3.20.20.70">
    <property type="entry name" value="Aldolase class I"/>
    <property type="match status" value="1"/>
</dbReference>
<name>A0A6C0KE14_9ZZZZ</name>
<organism evidence="2">
    <name type="scientific">viral metagenome</name>
    <dbReference type="NCBI Taxonomy" id="1070528"/>
    <lineage>
        <taxon>unclassified sequences</taxon>
        <taxon>metagenomes</taxon>
        <taxon>organismal metagenomes</taxon>
    </lineage>
</organism>
<dbReference type="PANTHER" id="PTHR42966">
    <property type="entry name" value="N-ACETYLNEURAMINATE SYNTHASE"/>
    <property type="match status" value="1"/>
</dbReference>
<proteinExistence type="predicted"/>
<dbReference type="InterPro" id="IPR013974">
    <property type="entry name" value="SAF"/>
</dbReference>
<dbReference type="InterPro" id="IPR003329">
    <property type="entry name" value="Cytidylyl_trans"/>
</dbReference>
<accession>A0A6C0KE14</accession>
<dbReference type="SUPFAM" id="SSF51269">
    <property type="entry name" value="AFP III-like domain"/>
    <property type="match status" value="1"/>
</dbReference>
<dbReference type="InterPro" id="IPR013132">
    <property type="entry name" value="PseI/NeuA/B-like_N"/>
</dbReference>
<reference evidence="2" key="1">
    <citation type="journal article" date="2020" name="Nature">
        <title>Giant virus diversity and host interactions through global metagenomics.</title>
        <authorList>
            <person name="Schulz F."/>
            <person name="Roux S."/>
            <person name="Paez-Espino D."/>
            <person name="Jungbluth S."/>
            <person name="Walsh D.A."/>
            <person name="Denef V.J."/>
            <person name="McMahon K.D."/>
            <person name="Konstantinidis K.T."/>
            <person name="Eloe-Fadrosh E.A."/>
            <person name="Kyrpides N.C."/>
            <person name="Woyke T."/>
        </authorList>
    </citation>
    <scope>NUCLEOTIDE SEQUENCE</scope>
    <source>
        <strain evidence="2">GVMAG-S-3300011013-78</strain>
    </source>
</reference>
<protein>
    <recommendedName>
        <fullName evidence="1">AFP-like domain-containing protein</fullName>
    </recommendedName>
</protein>
<dbReference type="SUPFAM" id="SSF53448">
    <property type="entry name" value="Nucleotide-diphospho-sugar transferases"/>
    <property type="match status" value="1"/>
</dbReference>
<dbReference type="PROSITE" id="PS50844">
    <property type="entry name" value="AFP_LIKE"/>
    <property type="match status" value="1"/>
</dbReference>
<dbReference type="Pfam" id="PF03102">
    <property type="entry name" value="NeuB"/>
    <property type="match status" value="1"/>
</dbReference>
<dbReference type="InterPro" id="IPR029044">
    <property type="entry name" value="Nucleotide-diphossugar_trans"/>
</dbReference>
<dbReference type="Gene3D" id="3.90.1210.10">
    <property type="entry name" value="Antifreeze-like/N-acetylneuraminic acid synthase C-terminal domain"/>
    <property type="match status" value="1"/>
</dbReference>
<dbReference type="InterPro" id="IPR013785">
    <property type="entry name" value="Aldolase_TIM"/>
</dbReference>
<dbReference type="GO" id="GO:0016051">
    <property type="term" value="P:carbohydrate biosynthetic process"/>
    <property type="evidence" value="ECO:0007669"/>
    <property type="project" value="InterPro"/>
</dbReference>
<evidence type="ECO:0000313" key="2">
    <source>
        <dbReference type="EMBL" id="QHU16275.1"/>
    </source>
</evidence>
<sequence length="564" mass="64914">MIKIWGIITARKGSVRLPSKNIKKIINKPLIEYTYIATKDSKLDKIILSTDCEECIKLSKKYNHIEVPFIRPDHLSSATSKHIDVLKHCILHYKNNNVTLPEYIFVLQPTTPQRTQEDINYICEYVKKYKPKGLTTWTKDNTDYENGLAFIIKTDVLLNEEPIKNHNKYEACSWNYSGFPDDIHKVIYPNYKIVDIDELEDFEYVEFLMKKKGKKQTRNTIKIGNRIINNESKPFVIAEIGINHEGCMKKAIKMIYDAYYAGCECVKFQCHIANEEMTNEAKNIVPSNANNSIYDIIDRCSLNKEQELLLKKTVEELGMIYLCTPFSIAAADRLEKLGVQAYKIGSGEMNNLQLIEHVAKFGKPMLVSTGMNPLHKIRKTVELLEKYKVQYCLFHCVSMYPTPYDKVNLPGIDDLKYEFPNAIIGLSDHSIGITSCFGAYMKGCQIFEKHYTSYKSWSGPDIEISITPEELKSLIEQLDILKECNKGDGRLEIQKEEQGTIDFAFCTLTSTKDLKEGHILQKEDLIAKRPNIGDFLAEDIPKLIGKTLQKDIRKDEKIYKYILL</sequence>
<dbReference type="InterPro" id="IPR036732">
    <property type="entry name" value="AFP_Neu5c_C_sf"/>
</dbReference>
<dbReference type="InterPro" id="IPR051690">
    <property type="entry name" value="PseI-like"/>
</dbReference>
<dbReference type="GO" id="GO:0047444">
    <property type="term" value="F:N-acylneuraminate-9-phosphate synthase activity"/>
    <property type="evidence" value="ECO:0007669"/>
    <property type="project" value="TreeGrafter"/>
</dbReference>
<dbReference type="SUPFAM" id="SSF51569">
    <property type="entry name" value="Aldolase"/>
    <property type="match status" value="1"/>
</dbReference>
<feature type="domain" description="AFP-like" evidence="1">
    <location>
        <begin position="507"/>
        <end position="564"/>
    </location>
</feature>
<dbReference type="Gene3D" id="3.90.550.10">
    <property type="entry name" value="Spore Coat Polysaccharide Biosynthesis Protein SpsA, Chain A"/>
    <property type="match status" value="1"/>
</dbReference>
<dbReference type="EMBL" id="MN740878">
    <property type="protein sequence ID" value="QHU16275.1"/>
    <property type="molecule type" value="Genomic_DNA"/>
</dbReference>
<dbReference type="AlphaFoldDB" id="A0A6C0KE14"/>
<dbReference type="InterPro" id="IPR057736">
    <property type="entry name" value="SAF_PseI/NeuA/NeuB"/>
</dbReference>
<dbReference type="CDD" id="cd11615">
    <property type="entry name" value="SAF_NeuB_like"/>
    <property type="match status" value="1"/>
</dbReference>
<dbReference type="PANTHER" id="PTHR42966:SF1">
    <property type="entry name" value="SIALIC ACID SYNTHASE"/>
    <property type="match status" value="1"/>
</dbReference>